<dbReference type="HOGENOM" id="CLU_946923_0_0_1"/>
<gene>
    <name evidence="1" type="ORF">MAC_04539</name>
</gene>
<dbReference type="KEGG" id="maw:19248850"/>
<protein>
    <submittedName>
        <fullName evidence="1">Uncharacterized protein</fullName>
    </submittedName>
</protein>
<dbReference type="OrthoDB" id="4941064at2759"/>
<dbReference type="eggNOG" id="ENOG502RMN7">
    <property type="taxonomic scope" value="Eukaryota"/>
</dbReference>
<dbReference type="Proteomes" id="UP000002499">
    <property type="component" value="Unassembled WGS sequence"/>
</dbReference>
<proteinExistence type="predicted"/>
<organism evidence="2">
    <name type="scientific">Metarhizium acridum (strain CQMa 102)</name>
    <dbReference type="NCBI Taxonomy" id="655827"/>
    <lineage>
        <taxon>Eukaryota</taxon>
        <taxon>Fungi</taxon>
        <taxon>Dikarya</taxon>
        <taxon>Ascomycota</taxon>
        <taxon>Pezizomycotina</taxon>
        <taxon>Sordariomycetes</taxon>
        <taxon>Hypocreomycetidae</taxon>
        <taxon>Hypocreales</taxon>
        <taxon>Clavicipitaceae</taxon>
        <taxon>Metarhizium</taxon>
    </lineage>
</organism>
<evidence type="ECO:0000313" key="1">
    <source>
        <dbReference type="EMBL" id="EFY89353.1"/>
    </source>
</evidence>
<dbReference type="AlphaFoldDB" id="E9E3U1"/>
<evidence type="ECO:0000313" key="2">
    <source>
        <dbReference type="Proteomes" id="UP000002499"/>
    </source>
</evidence>
<name>E9E3U1_METAQ</name>
<keyword evidence="2" id="KW-1185">Reference proteome</keyword>
<dbReference type="GeneID" id="19248850"/>
<sequence>MHLNVPGLHLALPNTSTGPRRSRPPGAEVGASLAESSTVKAAVGTQDVYFVDFELEDVLLGLTLGDVTTVVSAELDTGVEEQRLLDVFSPDEGEMVEGCCLLECSDGWPDKEITTVNVQLPLLTGDVAPDETMLELADLDELDALELSAFEEPRLELAGFDELYLDMLKLVEFKVNLTNVKEEGNELASVEKLGGFELLMYYELPGTNELYLDMLKLVEFKVNLANVKEEGNELASVEKLGGFELSMYDELPGTDELDGIG</sequence>
<dbReference type="EMBL" id="GL698500">
    <property type="protein sequence ID" value="EFY89353.1"/>
    <property type="molecule type" value="Genomic_DNA"/>
</dbReference>
<reference evidence="1 2" key="1">
    <citation type="journal article" date="2011" name="PLoS Genet.">
        <title>Genome sequencing and comparative transcriptomics of the model entomopathogenic fungi Metarhizium anisopliae and M. acridum.</title>
        <authorList>
            <person name="Gao Q."/>
            <person name="Jin K."/>
            <person name="Ying S.H."/>
            <person name="Zhang Y."/>
            <person name="Xiao G."/>
            <person name="Shang Y."/>
            <person name="Duan Z."/>
            <person name="Hu X."/>
            <person name="Xie X.Q."/>
            <person name="Zhou G."/>
            <person name="Peng G."/>
            <person name="Luo Z."/>
            <person name="Huang W."/>
            <person name="Wang B."/>
            <person name="Fang W."/>
            <person name="Wang S."/>
            <person name="Zhong Y."/>
            <person name="Ma L.J."/>
            <person name="St Leger R.J."/>
            <person name="Zhao G.P."/>
            <person name="Pei Y."/>
            <person name="Feng M.G."/>
            <person name="Xia Y."/>
            <person name="Wang C."/>
        </authorList>
    </citation>
    <scope>NUCLEOTIDE SEQUENCE [LARGE SCALE GENOMIC DNA]</scope>
    <source>
        <strain evidence="1 2">CQMa 102</strain>
    </source>
</reference>
<dbReference type="InParanoid" id="E9E3U1"/>
<accession>E9E3U1</accession>